<dbReference type="EMBL" id="AVOT02007178">
    <property type="protein sequence ID" value="MBW0483318.1"/>
    <property type="molecule type" value="Genomic_DNA"/>
</dbReference>
<evidence type="ECO:0000313" key="2">
    <source>
        <dbReference type="Proteomes" id="UP000765509"/>
    </source>
</evidence>
<keyword evidence="2" id="KW-1185">Reference proteome</keyword>
<dbReference type="AlphaFoldDB" id="A0A9Q3CGB1"/>
<dbReference type="OrthoDB" id="2506384at2759"/>
<proteinExistence type="predicted"/>
<organism evidence="1 2">
    <name type="scientific">Austropuccinia psidii MF-1</name>
    <dbReference type="NCBI Taxonomy" id="1389203"/>
    <lineage>
        <taxon>Eukaryota</taxon>
        <taxon>Fungi</taxon>
        <taxon>Dikarya</taxon>
        <taxon>Basidiomycota</taxon>
        <taxon>Pucciniomycotina</taxon>
        <taxon>Pucciniomycetes</taxon>
        <taxon>Pucciniales</taxon>
        <taxon>Sphaerophragmiaceae</taxon>
        <taxon>Austropuccinia</taxon>
    </lineage>
</organism>
<name>A0A9Q3CGB1_9BASI</name>
<accession>A0A9Q3CGB1</accession>
<sequence length="155" mass="17584">MHCYLTRISRPNHLKPRSRVNQKIVIRKRASKKKRRPKTITNHPQVEDTSKRLDKIEQLLERLQNAGNLPSLNASSDSKELSQPLGSDSEAFIFEEVNAMVEHQPQELIYLDSGAGKTIVNNLLLLEDPTPVKKQINTFSTPVKVTHKGLYCSMA</sequence>
<comment type="caution">
    <text evidence="1">The sequence shown here is derived from an EMBL/GenBank/DDBJ whole genome shotgun (WGS) entry which is preliminary data.</text>
</comment>
<dbReference type="Proteomes" id="UP000765509">
    <property type="component" value="Unassembled WGS sequence"/>
</dbReference>
<reference evidence="1" key="1">
    <citation type="submission" date="2021-03" db="EMBL/GenBank/DDBJ databases">
        <title>Draft genome sequence of rust myrtle Austropuccinia psidii MF-1, a brazilian biotype.</title>
        <authorList>
            <person name="Quecine M.C."/>
            <person name="Pachon D.M.R."/>
            <person name="Bonatelli M.L."/>
            <person name="Correr F.H."/>
            <person name="Franceschini L.M."/>
            <person name="Leite T.F."/>
            <person name="Margarido G.R.A."/>
            <person name="Almeida C.A."/>
            <person name="Ferrarezi J.A."/>
            <person name="Labate C.A."/>
        </authorList>
    </citation>
    <scope>NUCLEOTIDE SEQUENCE</scope>
    <source>
        <strain evidence="1">MF-1</strain>
    </source>
</reference>
<protein>
    <submittedName>
        <fullName evidence="1">Uncharacterized protein</fullName>
    </submittedName>
</protein>
<evidence type="ECO:0000313" key="1">
    <source>
        <dbReference type="EMBL" id="MBW0483318.1"/>
    </source>
</evidence>
<gene>
    <name evidence="1" type="ORF">O181_023033</name>
</gene>